<feature type="transmembrane region" description="Helical" evidence="1">
    <location>
        <begin position="20"/>
        <end position="42"/>
    </location>
</feature>
<dbReference type="InParanoid" id="F7PRG0"/>
<gene>
    <name evidence="2" type="ORF">HLPCO_002196</name>
</gene>
<sequence length="123" mass="14258">MGNWSQNLNRTKTGPNRYGIAATITIMVALLCTGIYIGWSLLELVDHQTNNVIRMRTTSVPVIFFLNLAASILSFTSLFFCKKQTEINYNLTIHYIEVIVWILVVFNILHFIWGFFNGWFYLT</sequence>
<keyword evidence="1" id="KW-1133">Transmembrane helix</keyword>
<keyword evidence="3" id="KW-1185">Reference proteome</keyword>
<dbReference type="STRING" id="1033810.HLPCO_002196"/>
<dbReference type="AlphaFoldDB" id="F7PRG0"/>
<name>F7PRG0_9MOLU</name>
<feature type="transmembrane region" description="Helical" evidence="1">
    <location>
        <begin position="62"/>
        <end position="81"/>
    </location>
</feature>
<keyword evidence="1" id="KW-0472">Membrane</keyword>
<protein>
    <submittedName>
        <fullName evidence="2">Uncharacterized protein</fullName>
    </submittedName>
</protein>
<evidence type="ECO:0000256" key="1">
    <source>
        <dbReference type="SAM" id="Phobius"/>
    </source>
</evidence>
<comment type="caution">
    <text evidence="2">The sequence shown here is derived from an EMBL/GenBank/DDBJ whole genome shotgun (WGS) entry which is preliminary data.</text>
</comment>
<evidence type="ECO:0000313" key="3">
    <source>
        <dbReference type="Proteomes" id="UP000005707"/>
    </source>
</evidence>
<proteinExistence type="predicted"/>
<keyword evidence="1" id="KW-0812">Transmembrane</keyword>
<reference evidence="2 3" key="2">
    <citation type="journal article" date="2013" name="PLoS ONE">
        <title>INDIGO - INtegrated Data Warehouse of MIcrobial GenOmes with Examples from the Red Sea Extremophiles.</title>
        <authorList>
            <person name="Alam I."/>
            <person name="Antunes A."/>
            <person name="Kamau A.A."/>
            <person name="Ba Alawi W."/>
            <person name="Kalkatawi M."/>
            <person name="Stingl U."/>
            <person name="Bajic V.B."/>
        </authorList>
    </citation>
    <scope>NUCLEOTIDE SEQUENCE [LARGE SCALE GENOMIC DNA]</scope>
    <source>
        <strain evidence="2 3">SSD-17B</strain>
    </source>
</reference>
<organism evidence="2 3">
    <name type="scientific">Haloplasma contractile SSD-17B</name>
    <dbReference type="NCBI Taxonomy" id="1033810"/>
    <lineage>
        <taxon>Bacteria</taxon>
        <taxon>Bacillati</taxon>
        <taxon>Mycoplasmatota</taxon>
        <taxon>Mollicutes</taxon>
        <taxon>Haloplasmatales</taxon>
        <taxon>Haloplasmataceae</taxon>
        <taxon>Haloplasma</taxon>
    </lineage>
</organism>
<feature type="transmembrane region" description="Helical" evidence="1">
    <location>
        <begin position="93"/>
        <end position="116"/>
    </location>
</feature>
<accession>F7PRG0</accession>
<dbReference type="EMBL" id="AFNU02000008">
    <property type="protein sequence ID" value="ERJ11713.1"/>
    <property type="molecule type" value="Genomic_DNA"/>
</dbReference>
<reference evidence="2 3" key="1">
    <citation type="journal article" date="2011" name="J. Bacteriol.">
        <title>Genome sequence of Haloplasma contractile, an unusual contractile bacterium from a deep-sea anoxic brine lake.</title>
        <authorList>
            <person name="Antunes A."/>
            <person name="Alam I."/>
            <person name="El Dorry H."/>
            <person name="Siam R."/>
            <person name="Robertson A."/>
            <person name="Bajic V.B."/>
            <person name="Stingl U."/>
        </authorList>
    </citation>
    <scope>NUCLEOTIDE SEQUENCE [LARGE SCALE GENOMIC DNA]</scope>
    <source>
        <strain evidence="2 3">SSD-17B</strain>
    </source>
</reference>
<dbReference type="Proteomes" id="UP000005707">
    <property type="component" value="Unassembled WGS sequence"/>
</dbReference>
<evidence type="ECO:0000313" key="2">
    <source>
        <dbReference type="EMBL" id="ERJ11713.1"/>
    </source>
</evidence>
<dbReference type="RefSeq" id="WP_008824420.1">
    <property type="nucleotide sequence ID" value="NZ_AFNU02000008.1"/>
</dbReference>